<gene>
    <name evidence="8" type="ORF">PA27867_3216</name>
</gene>
<keyword evidence="4 5" id="KW-0326">Glycosidase</keyword>
<evidence type="ECO:0000256" key="4">
    <source>
        <dbReference type="ARBA" id="ARBA00023295"/>
    </source>
</evidence>
<protein>
    <recommendedName>
        <fullName evidence="2">beta-fructofuranosidase</fullName>
        <ecNumber evidence="2">3.2.1.26</ecNumber>
    </recommendedName>
</protein>
<dbReference type="InterPro" id="IPR051214">
    <property type="entry name" value="GH32_Enzymes"/>
</dbReference>
<proteinExistence type="inferred from homology"/>
<dbReference type="Gene3D" id="2.115.10.20">
    <property type="entry name" value="Glycosyl hydrolase domain, family 43"/>
    <property type="match status" value="1"/>
</dbReference>
<dbReference type="Proteomes" id="UP000092582">
    <property type="component" value="Chromosome 1"/>
</dbReference>
<evidence type="ECO:0000313" key="9">
    <source>
        <dbReference type="Proteomes" id="UP000092582"/>
    </source>
</evidence>
<dbReference type="PANTHER" id="PTHR43101">
    <property type="entry name" value="BETA-FRUCTOSIDASE"/>
    <property type="match status" value="1"/>
</dbReference>
<dbReference type="PANTHER" id="PTHR43101:SF1">
    <property type="entry name" value="BETA-FRUCTOSIDASE"/>
    <property type="match status" value="1"/>
</dbReference>
<dbReference type="Pfam" id="PF00251">
    <property type="entry name" value="Glyco_hydro_32N"/>
    <property type="match status" value="1"/>
</dbReference>
<dbReference type="CDD" id="cd08996">
    <property type="entry name" value="GH32_FFase"/>
    <property type="match status" value="1"/>
</dbReference>
<keyword evidence="3 5" id="KW-0378">Hydrolase</keyword>
<dbReference type="STRING" id="670052.PA27867_3216"/>
<evidence type="ECO:0000256" key="1">
    <source>
        <dbReference type="ARBA" id="ARBA00009902"/>
    </source>
</evidence>
<keyword evidence="9" id="KW-1185">Reference proteome</keyword>
<dbReference type="GO" id="GO:0005975">
    <property type="term" value="P:carbohydrate metabolic process"/>
    <property type="evidence" value="ECO:0007669"/>
    <property type="project" value="InterPro"/>
</dbReference>
<evidence type="ECO:0000313" key="8">
    <source>
        <dbReference type="EMBL" id="ANP74146.1"/>
    </source>
</evidence>
<feature type="domain" description="Glycosyl hydrolase family 32 C-terminal" evidence="7">
    <location>
        <begin position="351"/>
        <end position="505"/>
    </location>
</feature>
<evidence type="ECO:0000259" key="7">
    <source>
        <dbReference type="Pfam" id="PF08244"/>
    </source>
</evidence>
<accession>A0A1B1BNR0</accession>
<organism evidence="8 9">
    <name type="scientific">Cryobacterium arcticum</name>
    <dbReference type="NCBI Taxonomy" id="670052"/>
    <lineage>
        <taxon>Bacteria</taxon>
        <taxon>Bacillati</taxon>
        <taxon>Actinomycetota</taxon>
        <taxon>Actinomycetes</taxon>
        <taxon>Micrococcales</taxon>
        <taxon>Microbacteriaceae</taxon>
        <taxon>Cryobacterium</taxon>
    </lineage>
</organism>
<name>A0A1B1BNR0_9MICO</name>
<dbReference type="SUPFAM" id="SSF49899">
    <property type="entry name" value="Concanavalin A-like lectins/glucanases"/>
    <property type="match status" value="1"/>
</dbReference>
<comment type="similarity">
    <text evidence="1 5">Belongs to the glycosyl hydrolase 32 family.</text>
</comment>
<dbReference type="SMART" id="SM00640">
    <property type="entry name" value="Glyco_32"/>
    <property type="match status" value="1"/>
</dbReference>
<feature type="domain" description="Glycosyl hydrolase family 32 N-terminal" evidence="6">
    <location>
        <begin position="35"/>
        <end position="348"/>
    </location>
</feature>
<dbReference type="InterPro" id="IPR001362">
    <property type="entry name" value="Glyco_hydro_32"/>
</dbReference>
<dbReference type="Pfam" id="PF08244">
    <property type="entry name" value="Glyco_hydro_32C"/>
    <property type="match status" value="1"/>
</dbReference>
<dbReference type="KEGG" id="cart:PA27867_3216"/>
<dbReference type="InterPro" id="IPR013148">
    <property type="entry name" value="Glyco_hydro_32_N"/>
</dbReference>
<dbReference type="PATRIC" id="fig|670052.7.peg.3308"/>
<sequence length="522" mass="57307">MNPLLATDEDRPDSPDQPDALVALAEGDRHRPRFHFVSPAGWLNDPNGLSHWNGVYHLFYQYNPLKAVHSRIHWGHATSPDLITWTDAPVALVPGDAANAADADGCWSGVLVDDHGVPTLVYSGRRGDRELPCVAVGSMDLTEWVADAANPVISAPPASLDLTAFRDHCVWPHPGGGWRQLIGSGISGQGGTALLYASPDLRNWSYLGPLIVGDSGDRETTADDWTGTMWECVDLFRLEPAGADDEPVDPDILVFSAWDDGVTRHTLYLTGRYSGTRFDRTALHRLDYGGRYFYAPQSTQDARGRRVMFGWLQEGRSDAAAETAGWSGVMSLPRLVTRAPDGTLHQQPVPELETLRRDHVRLGGFTLTGGERRAGLTRGDQIDIVAELQLEPGSEVELIVRATQDEAERTVIRITRPGDAHGDIALELIRTASSLDPTVDATPRSGPIKHVDGRIDLRVLADHSALEIFANGQPLACRVYPTREDAQGVEFVGVRGRVHVREAASWRMADIWHSPRRLWPAL</sequence>
<dbReference type="EMBL" id="CP016282">
    <property type="protein sequence ID" value="ANP74146.1"/>
    <property type="molecule type" value="Genomic_DNA"/>
</dbReference>
<evidence type="ECO:0000256" key="3">
    <source>
        <dbReference type="ARBA" id="ARBA00022801"/>
    </source>
</evidence>
<dbReference type="InterPro" id="IPR023296">
    <property type="entry name" value="Glyco_hydro_beta-prop_sf"/>
</dbReference>
<evidence type="ECO:0000259" key="6">
    <source>
        <dbReference type="Pfam" id="PF00251"/>
    </source>
</evidence>
<dbReference type="InterPro" id="IPR013189">
    <property type="entry name" value="Glyco_hydro_32_C"/>
</dbReference>
<evidence type="ECO:0000256" key="2">
    <source>
        <dbReference type="ARBA" id="ARBA00012758"/>
    </source>
</evidence>
<evidence type="ECO:0000256" key="5">
    <source>
        <dbReference type="RuleBase" id="RU362110"/>
    </source>
</evidence>
<dbReference type="SUPFAM" id="SSF75005">
    <property type="entry name" value="Arabinanase/levansucrase/invertase"/>
    <property type="match status" value="1"/>
</dbReference>
<dbReference type="OrthoDB" id="9776657at2"/>
<dbReference type="RefSeq" id="WP_066598084.1">
    <property type="nucleotide sequence ID" value="NZ_CP016282.1"/>
</dbReference>
<dbReference type="GO" id="GO:0004564">
    <property type="term" value="F:beta-fructofuranosidase activity"/>
    <property type="evidence" value="ECO:0007669"/>
    <property type="project" value="UniProtKB-EC"/>
</dbReference>
<dbReference type="AlphaFoldDB" id="A0A1B1BNR0"/>
<dbReference type="EC" id="3.2.1.26" evidence="2"/>
<dbReference type="InterPro" id="IPR013320">
    <property type="entry name" value="ConA-like_dom_sf"/>
</dbReference>
<reference evidence="8 9" key="1">
    <citation type="submission" date="2016-06" db="EMBL/GenBank/DDBJ databases">
        <title>Genome sequencing of Cryobacterium arcticum PAMC 27867.</title>
        <authorList>
            <person name="Lee J."/>
            <person name="Kim O.-S."/>
        </authorList>
    </citation>
    <scope>NUCLEOTIDE SEQUENCE [LARGE SCALE GENOMIC DNA]</scope>
    <source>
        <strain evidence="8 9">PAMC 27867</strain>
    </source>
</reference>
<dbReference type="Gene3D" id="2.60.120.560">
    <property type="entry name" value="Exo-inulinase, domain 1"/>
    <property type="match status" value="1"/>
</dbReference>